<gene>
    <name evidence="3" type="ORF">Air01nite_08840</name>
</gene>
<reference evidence="3 4" key="1">
    <citation type="submission" date="2021-01" db="EMBL/GenBank/DDBJ databases">
        <title>Whole genome shotgun sequence of Asanoa iriomotensis NBRC 100142.</title>
        <authorList>
            <person name="Komaki H."/>
            <person name="Tamura T."/>
        </authorList>
    </citation>
    <scope>NUCLEOTIDE SEQUENCE [LARGE SCALE GENOMIC DNA]</scope>
    <source>
        <strain evidence="3 4">NBRC 100142</strain>
    </source>
</reference>
<feature type="transmembrane region" description="Helical" evidence="1">
    <location>
        <begin position="70"/>
        <end position="87"/>
    </location>
</feature>
<evidence type="ECO:0000256" key="1">
    <source>
        <dbReference type="SAM" id="Phobius"/>
    </source>
</evidence>
<feature type="transmembrane region" description="Helical" evidence="1">
    <location>
        <begin position="33"/>
        <end position="50"/>
    </location>
</feature>
<comment type="caution">
    <text evidence="3">The sequence shown here is derived from an EMBL/GenBank/DDBJ whole genome shotgun (WGS) entry which is preliminary data.</text>
</comment>
<keyword evidence="4" id="KW-1185">Reference proteome</keyword>
<dbReference type="Proteomes" id="UP000624325">
    <property type="component" value="Unassembled WGS sequence"/>
</dbReference>
<dbReference type="Pfam" id="PF10756">
    <property type="entry name" value="bPH_6"/>
    <property type="match status" value="1"/>
</dbReference>
<organism evidence="3 4">
    <name type="scientific">Asanoa iriomotensis</name>
    <dbReference type="NCBI Taxonomy" id="234613"/>
    <lineage>
        <taxon>Bacteria</taxon>
        <taxon>Bacillati</taxon>
        <taxon>Actinomycetota</taxon>
        <taxon>Actinomycetes</taxon>
        <taxon>Micromonosporales</taxon>
        <taxon>Micromonosporaceae</taxon>
        <taxon>Asanoa</taxon>
    </lineage>
</organism>
<name>A0ABQ4BW76_9ACTN</name>
<keyword evidence="1" id="KW-0472">Membrane</keyword>
<accession>A0ABQ4BW76</accession>
<protein>
    <recommendedName>
        <fullName evidence="2">Low molecular weight protein antigen 6 PH domain-containing protein</fullName>
    </recommendedName>
</protein>
<keyword evidence="1" id="KW-0812">Transmembrane</keyword>
<evidence type="ECO:0000259" key="2">
    <source>
        <dbReference type="Pfam" id="PF10756"/>
    </source>
</evidence>
<proteinExistence type="predicted"/>
<feature type="domain" description="Low molecular weight protein antigen 6 PH" evidence="2">
    <location>
        <begin position="88"/>
        <end position="153"/>
    </location>
</feature>
<dbReference type="EMBL" id="BONC01000004">
    <property type="protein sequence ID" value="GIF54789.1"/>
    <property type="molecule type" value="Genomic_DNA"/>
</dbReference>
<evidence type="ECO:0000313" key="4">
    <source>
        <dbReference type="Proteomes" id="UP000624325"/>
    </source>
</evidence>
<keyword evidence="1" id="KW-1133">Transmembrane helix</keyword>
<evidence type="ECO:0000313" key="3">
    <source>
        <dbReference type="EMBL" id="GIF54789.1"/>
    </source>
</evidence>
<dbReference type="InterPro" id="IPR019692">
    <property type="entry name" value="CFP-6_PH"/>
</dbReference>
<sequence length="163" mass="17632">MGDSMRATTDKSAPTEGGMMADMNRVRFRPHQSILIAAFIAFVGVLPIAFGPSLASSTTTATDDGSDVRWLFVPLLLIPIAVFVWVLRSGTDADASGLRVRGLLASKRIPWSEVRELATDDRGRAVVLLRDGYAVTLASVGRDDLGRLVEASGHGIEWHKNKQ</sequence>